<dbReference type="InterPro" id="IPR036691">
    <property type="entry name" value="Endo/exonu/phosph_ase_sf"/>
</dbReference>
<sequence length="600" mass="68995">MDFKIGCWNIRGLGTTDKQNEIKKFIEDEKLGICAIIETRLKAKKLQKIRDNVFKKWNWVNNMKYCDKGCGILVGWNNELVNVNVIHYCKQAVLCKINVIRGNLSIFLTIVYTANGGYERMKLWKELIMSKRVVGNEAWALMWDINVTLDLREHSARRSSMTKDMSEFKDRVNIIEVEDIASTGLFYILTKNLCKTKHGMVKDVSDPEIKKAMFQINDKKAHGPGGFSSHFYKKAWNTVGEDECKAVSEFFTNGKLEINSTIISLVPKIQTPAKVSDYRPITCCNVIYKCISRFLTERIKKGVGKLVSQNQSAFIPHKQIQDNNLISQDLLRGYDRKGGPKRVALKIDLQKAYDTVNWSFLEKILKGFGFHDRMVHWVMTCVTATKFFICVNEKSCGYFKCVMEITIEEFSSVSGLLPNYNKRNILFGSVKEEDRQSILSVIPFRVEKLPVKYLGVPLISKRIRVKYCKSLVDNVRNKVLGWKNKYLSYAGRLQLDKKANGRALVACKNLCKPKSHGGLGLKNLSSWNKALIIKHLWHIAMDKNTMWIGNGSKISIFDYWNESGILNEHVTYRDVYDARFNTSITVKEFVEDKGEQWPDE</sequence>
<keyword evidence="2" id="KW-0548">Nucleotidyltransferase</keyword>
<keyword evidence="2" id="KW-0695">RNA-directed DNA polymerase</keyword>
<dbReference type="PANTHER" id="PTHR33116:SF78">
    <property type="entry name" value="OS12G0587133 PROTEIN"/>
    <property type="match status" value="1"/>
</dbReference>
<dbReference type="PANTHER" id="PTHR33116">
    <property type="entry name" value="REVERSE TRANSCRIPTASE ZINC-BINDING DOMAIN-CONTAINING PROTEIN-RELATED-RELATED"/>
    <property type="match status" value="1"/>
</dbReference>
<dbReference type="EMBL" id="BKCJ010005728">
    <property type="protein sequence ID" value="GEU68329.1"/>
    <property type="molecule type" value="Genomic_DNA"/>
</dbReference>
<dbReference type="SUPFAM" id="SSF56672">
    <property type="entry name" value="DNA/RNA polymerases"/>
    <property type="match status" value="1"/>
</dbReference>
<keyword evidence="2" id="KW-0808">Transferase</keyword>
<comment type="caution">
    <text evidence="2">The sequence shown here is derived from an EMBL/GenBank/DDBJ whole genome shotgun (WGS) entry which is preliminary data.</text>
</comment>
<evidence type="ECO:0000313" key="2">
    <source>
        <dbReference type="EMBL" id="GEU68329.1"/>
    </source>
</evidence>
<dbReference type="GO" id="GO:0003964">
    <property type="term" value="F:RNA-directed DNA polymerase activity"/>
    <property type="evidence" value="ECO:0007669"/>
    <property type="project" value="UniProtKB-KW"/>
</dbReference>
<gene>
    <name evidence="2" type="ORF">Tci_040307</name>
</gene>
<protein>
    <submittedName>
        <fullName evidence="2">RNA-directed DNA polymerase, eukaryota, reverse transcriptase zinc-binding domain protein</fullName>
    </submittedName>
</protein>
<dbReference type="Pfam" id="PF00078">
    <property type="entry name" value="RVT_1"/>
    <property type="match status" value="1"/>
</dbReference>
<organism evidence="2">
    <name type="scientific">Tanacetum cinerariifolium</name>
    <name type="common">Dalmatian daisy</name>
    <name type="synonym">Chrysanthemum cinerariifolium</name>
    <dbReference type="NCBI Taxonomy" id="118510"/>
    <lineage>
        <taxon>Eukaryota</taxon>
        <taxon>Viridiplantae</taxon>
        <taxon>Streptophyta</taxon>
        <taxon>Embryophyta</taxon>
        <taxon>Tracheophyta</taxon>
        <taxon>Spermatophyta</taxon>
        <taxon>Magnoliopsida</taxon>
        <taxon>eudicotyledons</taxon>
        <taxon>Gunneridae</taxon>
        <taxon>Pentapetalae</taxon>
        <taxon>asterids</taxon>
        <taxon>campanulids</taxon>
        <taxon>Asterales</taxon>
        <taxon>Asteraceae</taxon>
        <taxon>Asteroideae</taxon>
        <taxon>Anthemideae</taxon>
        <taxon>Anthemidinae</taxon>
        <taxon>Tanacetum</taxon>
    </lineage>
</organism>
<dbReference type="InterPro" id="IPR000477">
    <property type="entry name" value="RT_dom"/>
</dbReference>
<proteinExistence type="predicted"/>
<dbReference type="SUPFAM" id="SSF56219">
    <property type="entry name" value="DNase I-like"/>
    <property type="match status" value="1"/>
</dbReference>
<dbReference type="Gene3D" id="3.60.10.10">
    <property type="entry name" value="Endonuclease/exonuclease/phosphatase"/>
    <property type="match status" value="1"/>
</dbReference>
<reference evidence="2" key="1">
    <citation type="journal article" date="2019" name="Sci. Rep.">
        <title>Draft genome of Tanacetum cinerariifolium, the natural source of mosquito coil.</title>
        <authorList>
            <person name="Yamashiro T."/>
            <person name="Shiraishi A."/>
            <person name="Satake H."/>
            <person name="Nakayama K."/>
        </authorList>
    </citation>
    <scope>NUCLEOTIDE SEQUENCE</scope>
</reference>
<accession>A0A6L2M4G5</accession>
<name>A0A6L2M4G5_TANCI</name>
<dbReference type="InterPro" id="IPR043502">
    <property type="entry name" value="DNA/RNA_pol_sf"/>
</dbReference>
<dbReference type="AlphaFoldDB" id="A0A6L2M4G5"/>
<feature type="domain" description="Reverse transcriptase" evidence="1">
    <location>
        <begin position="275"/>
        <end position="389"/>
    </location>
</feature>
<dbReference type="CDD" id="cd01650">
    <property type="entry name" value="RT_nLTR_like"/>
    <property type="match status" value="1"/>
</dbReference>
<evidence type="ECO:0000259" key="1">
    <source>
        <dbReference type="Pfam" id="PF00078"/>
    </source>
</evidence>